<dbReference type="SUPFAM" id="SSF52799">
    <property type="entry name" value="(Phosphotyrosine protein) phosphatases II"/>
    <property type="match status" value="1"/>
</dbReference>
<reference evidence="1" key="2">
    <citation type="submission" date="2022-01" db="EMBL/GenBank/DDBJ databases">
        <authorList>
            <person name="Sanchez-Suarez J."/>
            <person name="Villamil L."/>
            <person name="Diaz L.E."/>
        </authorList>
    </citation>
    <scope>NUCLEOTIDE SEQUENCE</scope>
    <source>
        <strain evidence="1">EUFUS-Z928</strain>
    </source>
</reference>
<proteinExistence type="predicted"/>
<dbReference type="Proteomes" id="UP001152308">
    <property type="component" value="Unassembled WGS sequence"/>
</dbReference>
<comment type="caution">
    <text evidence="1">The sequence shown here is derived from an EMBL/GenBank/DDBJ whole genome shotgun (WGS) entry which is preliminary data.</text>
</comment>
<accession>A0ABT6C073</accession>
<dbReference type="EMBL" id="JAKJLQ010000027">
    <property type="protein sequence ID" value="MDF6103653.1"/>
    <property type="molecule type" value="Genomic_DNA"/>
</dbReference>
<gene>
    <name evidence="1" type="ORF">L2299_21650</name>
</gene>
<evidence type="ECO:0008006" key="3">
    <source>
        <dbReference type="Google" id="ProtNLM"/>
    </source>
</evidence>
<evidence type="ECO:0000313" key="2">
    <source>
        <dbReference type="Proteomes" id="UP001152308"/>
    </source>
</evidence>
<protein>
    <recommendedName>
        <fullName evidence="3">Tyrosine specific protein phosphatases domain-containing protein</fullName>
    </recommendedName>
</protein>
<dbReference type="RefSeq" id="WP_277244649.1">
    <property type="nucleotide sequence ID" value="NZ_JAKJLQ010000027.1"/>
</dbReference>
<keyword evidence="2" id="KW-1185">Reference proteome</keyword>
<organism evidence="1 2">
    <name type="scientific">Gordonia hongkongensis</name>
    <dbReference type="NCBI Taxonomy" id="1701090"/>
    <lineage>
        <taxon>Bacteria</taxon>
        <taxon>Bacillati</taxon>
        <taxon>Actinomycetota</taxon>
        <taxon>Actinomycetes</taxon>
        <taxon>Mycobacteriales</taxon>
        <taxon>Gordoniaceae</taxon>
        <taxon>Gordonia</taxon>
    </lineage>
</organism>
<dbReference type="InterPro" id="IPR029021">
    <property type="entry name" value="Prot-tyrosine_phosphatase-like"/>
</dbReference>
<evidence type="ECO:0000313" key="1">
    <source>
        <dbReference type="EMBL" id="MDF6103653.1"/>
    </source>
</evidence>
<dbReference type="Gene3D" id="3.90.190.10">
    <property type="entry name" value="Protein tyrosine phosphatase superfamily"/>
    <property type="match status" value="1"/>
</dbReference>
<reference evidence="1" key="1">
    <citation type="journal article" date="2022" name="Data Brief">
        <title>Draft genome sequence data of Gordonia hongkongensis strain EUFUS-Z928 isolated from the octocoral Eunicea fusca.</title>
        <authorList>
            <person name="Sanchez-Suarez J."/>
            <person name="Diaz L."/>
            <person name="Melo-Bolivar J."/>
            <person name="Villamil L."/>
        </authorList>
    </citation>
    <scope>NUCLEOTIDE SEQUENCE</scope>
    <source>
        <strain evidence="1">EUFUS-Z928</strain>
    </source>
</reference>
<sequence length="127" mass="13530">MLLGTHATVDHSADAVVSMCRVGRRQACFGKATEFFASRLTDSGDPAENPNLEFVLADTAYAVRGLRAEGKSVLLHCVAGHQRTLSVAVEYGVILGHSVETVRAAVLEALPGARGRGIVWEMVGEPR</sequence>
<name>A0ABT6C073_9ACTN</name>